<proteinExistence type="predicted"/>
<dbReference type="OrthoDB" id="678645at2"/>
<gene>
    <name evidence="1" type="ORF">ETP66_06970</name>
</gene>
<dbReference type="AlphaFoldDB" id="A0A4Q9B700"/>
<comment type="caution">
    <text evidence="1">The sequence shown here is derived from an EMBL/GenBank/DDBJ whole genome shotgun (WGS) entry which is preliminary data.</text>
</comment>
<keyword evidence="2" id="KW-1185">Reference proteome</keyword>
<dbReference type="EMBL" id="SIJL01000007">
    <property type="protein sequence ID" value="TBH20539.1"/>
    <property type="molecule type" value="Genomic_DNA"/>
</dbReference>
<sequence length="119" mass="13225">MAKRRESPSKRQLELRLSGQAFEIPPLWDVLLIGHQAPIGPEAAKRMAESLAPGQFELVRVQRAPVEALLVRKSLLKALAAEPLVELLLEELAPLLGEDQVVRAQVEIVLHTGRTIRLE</sequence>
<organism evidence="1 2">
    <name type="scientific">Thermus thermamylovorans</name>
    <dbReference type="NCBI Taxonomy" id="2509362"/>
    <lineage>
        <taxon>Bacteria</taxon>
        <taxon>Thermotogati</taxon>
        <taxon>Deinococcota</taxon>
        <taxon>Deinococci</taxon>
        <taxon>Thermales</taxon>
        <taxon>Thermaceae</taxon>
        <taxon>Thermus</taxon>
    </lineage>
</organism>
<evidence type="ECO:0000313" key="1">
    <source>
        <dbReference type="EMBL" id="TBH20539.1"/>
    </source>
</evidence>
<dbReference type="Proteomes" id="UP000292858">
    <property type="component" value="Unassembled WGS sequence"/>
</dbReference>
<dbReference type="RefSeq" id="WP_130841895.1">
    <property type="nucleotide sequence ID" value="NZ_SIJL01000007.1"/>
</dbReference>
<accession>A0A4Q9B700</accession>
<reference evidence="1 2" key="1">
    <citation type="submission" date="2019-02" db="EMBL/GenBank/DDBJ databases">
        <title>Thermus sp. a novel from hot spring.</title>
        <authorList>
            <person name="Zhao Z."/>
        </authorList>
    </citation>
    <scope>NUCLEOTIDE SEQUENCE [LARGE SCALE GENOMIC DNA]</scope>
    <source>
        <strain evidence="1 2">CFH 72773T</strain>
    </source>
</reference>
<name>A0A4Q9B700_9DEIN</name>
<evidence type="ECO:0000313" key="2">
    <source>
        <dbReference type="Proteomes" id="UP000292858"/>
    </source>
</evidence>
<protein>
    <submittedName>
        <fullName evidence="1">Uncharacterized protein</fullName>
    </submittedName>
</protein>